<dbReference type="PANTHER" id="PTHR46889">
    <property type="entry name" value="TRANSPOSASE INSF FOR INSERTION SEQUENCE IS3B-RELATED"/>
    <property type="match status" value="1"/>
</dbReference>
<feature type="domain" description="HTH-like" evidence="1">
    <location>
        <begin position="42"/>
        <end position="100"/>
    </location>
</feature>
<keyword evidence="3" id="KW-1185">Reference proteome</keyword>
<proteinExistence type="predicted"/>
<organism evidence="2 3">
    <name type="scientific">Dictyobacter formicarum</name>
    <dbReference type="NCBI Taxonomy" id="2778368"/>
    <lineage>
        <taxon>Bacteria</taxon>
        <taxon>Bacillati</taxon>
        <taxon>Chloroflexota</taxon>
        <taxon>Ktedonobacteria</taxon>
        <taxon>Ktedonobacterales</taxon>
        <taxon>Dictyobacteraceae</taxon>
        <taxon>Dictyobacter</taxon>
    </lineage>
</organism>
<accession>A0ABQ3VLW7</accession>
<dbReference type="InterPro" id="IPR050900">
    <property type="entry name" value="Transposase_IS3/IS150/IS904"/>
</dbReference>
<name>A0ABQ3VLW7_9CHLR</name>
<dbReference type="Proteomes" id="UP000635565">
    <property type="component" value="Unassembled WGS sequence"/>
</dbReference>
<dbReference type="EMBL" id="BNJJ01000015">
    <property type="protein sequence ID" value="GHO87100.1"/>
    <property type="molecule type" value="Genomic_DNA"/>
</dbReference>
<evidence type="ECO:0000313" key="3">
    <source>
        <dbReference type="Proteomes" id="UP000635565"/>
    </source>
</evidence>
<evidence type="ECO:0000313" key="2">
    <source>
        <dbReference type="EMBL" id="GHO87100.1"/>
    </source>
</evidence>
<dbReference type="RefSeq" id="WP_201364682.1">
    <property type="nucleotide sequence ID" value="NZ_BNJJ01000015.1"/>
</dbReference>
<evidence type="ECO:0000259" key="1">
    <source>
        <dbReference type="Pfam" id="PF13276"/>
    </source>
</evidence>
<dbReference type="Pfam" id="PF13276">
    <property type="entry name" value="HTH_21"/>
    <property type="match status" value="1"/>
</dbReference>
<gene>
    <name evidence="2" type="ORF">KSZ_51060</name>
</gene>
<dbReference type="InterPro" id="IPR025948">
    <property type="entry name" value="HTH-like_dom"/>
</dbReference>
<dbReference type="PANTHER" id="PTHR46889:SF4">
    <property type="entry name" value="TRANSPOSASE INSO FOR INSERTION SEQUENCE ELEMENT IS911B-RELATED"/>
    <property type="match status" value="1"/>
</dbReference>
<sequence length="136" mass="16068">MKYQFIEQQKQEFPIIVMRQVLGVSESGFYAWRKRPDCRRKREDAHLRTQIRQIFTTHQGRYGSPRLHAELKDQGKRISRKRVARLMREAGLGAKGKRRRVITTRRDVSHPVAPNLSQRNFTATEPNTKWATDVRP</sequence>
<reference evidence="2 3" key="1">
    <citation type="journal article" date="2021" name="Int. J. Syst. Evol. Microbiol.">
        <title>Reticulibacter mediterranei gen. nov., sp. nov., within the new family Reticulibacteraceae fam. nov., and Ktedonospora formicarum gen. nov., sp. nov., Ktedonobacter robiniae sp. nov., Dictyobacter formicarum sp. nov. and Dictyobacter arantiisoli sp. nov., belonging to the class Ktedonobacteria.</title>
        <authorList>
            <person name="Yabe S."/>
            <person name="Zheng Y."/>
            <person name="Wang C.M."/>
            <person name="Sakai Y."/>
            <person name="Abe K."/>
            <person name="Yokota A."/>
            <person name="Donadio S."/>
            <person name="Cavaletti L."/>
            <person name="Monciardini P."/>
        </authorList>
    </citation>
    <scope>NUCLEOTIDE SEQUENCE [LARGE SCALE GENOMIC DNA]</scope>
    <source>
        <strain evidence="2 3">SOSP1-9</strain>
    </source>
</reference>
<protein>
    <recommendedName>
        <fullName evidence="1">HTH-like domain-containing protein</fullName>
    </recommendedName>
</protein>
<comment type="caution">
    <text evidence="2">The sequence shown here is derived from an EMBL/GenBank/DDBJ whole genome shotgun (WGS) entry which is preliminary data.</text>
</comment>